<organism evidence="1">
    <name type="scientific">Schistocephalus solidus</name>
    <name type="common">Tapeworm</name>
    <dbReference type="NCBI Taxonomy" id="70667"/>
    <lineage>
        <taxon>Eukaryota</taxon>
        <taxon>Metazoa</taxon>
        <taxon>Spiralia</taxon>
        <taxon>Lophotrochozoa</taxon>
        <taxon>Platyhelminthes</taxon>
        <taxon>Cestoda</taxon>
        <taxon>Eucestoda</taxon>
        <taxon>Diphyllobothriidea</taxon>
        <taxon>Diphyllobothriidae</taxon>
        <taxon>Schistocephalus</taxon>
    </lineage>
</organism>
<proteinExistence type="predicted"/>
<reference evidence="1" key="1">
    <citation type="submission" date="2016-06" db="UniProtKB">
        <authorList>
            <consortium name="WormBaseParasite"/>
        </authorList>
    </citation>
    <scope>IDENTIFICATION</scope>
</reference>
<dbReference type="AlphaFoldDB" id="A0A183S9D8"/>
<dbReference type="WBParaSite" id="SSLN_0000086901-mRNA-1">
    <property type="protein sequence ID" value="SSLN_0000086901-mRNA-1"/>
    <property type="gene ID" value="SSLN_0000086901"/>
</dbReference>
<evidence type="ECO:0000313" key="1">
    <source>
        <dbReference type="WBParaSite" id="SSLN_0000086901-mRNA-1"/>
    </source>
</evidence>
<protein>
    <submittedName>
        <fullName evidence="1">Coat protein</fullName>
    </submittedName>
</protein>
<sequence>LHLPQNSVDADDSGPLADFRVRDLVFLSQLQYSVDASEMKVIQNSGLARVDGRGLGSVK</sequence>
<accession>A0A183S9D8</accession>
<name>A0A183S9D8_SCHSO</name>